<name>A0A9D0ZZX8_9ACTN</name>
<protein>
    <submittedName>
        <fullName evidence="12">DEAD/DEAH box helicase</fullName>
    </submittedName>
</protein>
<evidence type="ECO:0000256" key="6">
    <source>
        <dbReference type="PROSITE-ProRule" id="PRU00552"/>
    </source>
</evidence>
<gene>
    <name evidence="12" type="ORF">IAA69_03170</name>
</gene>
<dbReference type="Proteomes" id="UP000824261">
    <property type="component" value="Unassembled WGS sequence"/>
</dbReference>
<evidence type="ECO:0000256" key="4">
    <source>
        <dbReference type="ARBA" id="ARBA00022840"/>
    </source>
</evidence>
<evidence type="ECO:0000259" key="10">
    <source>
        <dbReference type="PROSITE" id="PS51194"/>
    </source>
</evidence>
<feature type="compositionally biased region" description="Basic and acidic residues" evidence="8">
    <location>
        <begin position="380"/>
        <end position="401"/>
    </location>
</feature>
<dbReference type="InterPro" id="IPR014001">
    <property type="entry name" value="Helicase_ATP-bd"/>
</dbReference>
<evidence type="ECO:0000313" key="12">
    <source>
        <dbReference type="EMBL" id="HIR01244.1"/>
    </source>
</evidence>
<evidence type="ECO:0000259" key="11">
    <source>
        <dbReference type="PROSITE" id="PS51195"/>
    </source>
</evidence>
<feature type="domain" description="DEAD-box RNA helicase Q" evidence="11">
    <location>
        <begin position="3"/>
        <end position="31"/>
    </location>
</feature>
<dbReference type="SMART" id="SM00490">
    <property type="entry name" value="HELICc"/>
    <property type="match status" value="1"/>
</dbReference>
<dbReference type="GO" id="GO:0005524">
    <property type="term" value="F:ATP binding"/>
    <property type="evidence" value="ECO:0007669"/>
    <property type="project" value="UniProtKB-KW"/>
</dbReference>
<evidence type="ECO:0000256" key="7">
    <source>
        <dbReference type="RuleBase" id="RU000492"/>
    </source>
</evidence>
<dbReference type="InterPro" id="IPR000629">
    <property type="entry name" value="RNA-helicase_DEAD-box_CS"/>
</dbReference>
<evidence type="ECO:0000256" key="1">
    <source>
        <dbReference type="ARBA" id="ARBA00022741"/>
    </source>
</evidence>
<proteinExistence type="inferred from homology"/>
<accession>A0A9D0ZZX8</accession>
<dbReference type="InterPro" id="IPR050079">
    <property type="entry name" value="DEAD_box_RNA_helicase"/>
</dbReference>
<dbReference type="PROSITE" id="PS51194">
    <property type="entry name" value="HELICASE_CTER"/>
    <property type="match status" value="1"/>
</dbReference>
<comment type="similarity">
    <text evidence="5 7">Belongs to the DEAD box helicase family.</text>
</comment>
<feature type="compositionally biased region" description="Low complexity" evidence="8">
    <location>
        <begin position="547"/>
        <end position="556"/>
    </location>
</feature>
<dbReference type="InterPro" id="IPR011545">
    <property type="entry name" value="DEAD/DEAH_box_helicase_dom"/>
</dbReference>
<dbReference type="PANTHER" id="PTHR47959">
    <property type="entry name" value="ATP-DEPENDENT RNA HELICASE RHLE-RELATED"/>
    <property type="match status" value="1"/>
</dbReference>
<dbReference type="InterPro" id="IPR001650">
    <property type="entry name" value="Helicase_C-like"/>
</dbReference>
<dbReference type="InterPro" id="IPR014014">
    <property type="entry name" value="RNA_helicase_DEAD_Q_motif"/>
</dbReference>
<evidence type="ECO:0000256" key="3">
    <source>
        <dbReference type="ARBA" id="ARBA00022806"/>
    </source>
</evidence>
<keyword evidence="4 7" id="KW-0067">ATP-binding</keyword>
<feature type="region of interest" description="Disordered" evidence="8">
    <location>
        <begin position="380"/>
        <end position="556"/>
    </location>
</feature>
<dbReference type="GO" id="GO:0016787">
    <property type="term" value="F:hydrolase activity"/>
    <property type="evidence" value="ECO:0007669"/>
    <property type="project" value="UniProtKB-KW"/>
</dbReference>
<evidence type="ECO:0000256" key="8">
    <source>
        <dbReference type="SAM" id="MobiDB-lite"/>
    </source>
</evidence>
<dbReference type="PROSITE" id="PS00039">
    <property type="entry name" value="DEAD_ATP_HELICASE"/>
    <property type="match status" value="1"/>
</dbReference>
<dbReference type="Pfam" id="PF00270">
    <property type="entry name" value="DEAD"/>
    <property type="match status" value="1"/>
</dbReference>
<dbReference type="EMBL" id="DVGB01000039">
    <property type="protein sequence ID" value="HIR01244.1"/>
    <property type="molecule type" value="Genomic_DNA"/>
</dbReference>
<evidence type="ECO:0000256" key="2">
    <source>
        <dbReference type="ARBA" id="ARBA00022801"/>
    </source>
</evidence>
<feature type="short sequence motif" description="Q motif" evidence="6">
    <location>
        <begin position="3"/>
        <end position="31"/>
    </location>
</feature>
<feature type="compositionally biased region" description="Basic residues" evidence="8">
    <location>
        <begin position="437"/>
        <end position="447"/>
    </location>
</feature>
<dbReference type="PANTHER" id="PTHR47959:SF13">
    <property type="entry name" value="ATP-DEPENDENT RNA HELICASE RHLE"/>
    <property type="match status" value="1"/>
</dbReference>
<dbReference type="InterPro" id="IPR044742">
    <property type="entry name" value="DEAD/DEAH_RhlB"/>
</dbReference>
<dbReference type="InterPro" id="IPR027417">
    <property type="entry name" value="P-loop_NTPase"/>
</dbReference>
<feature type="compositionally biased region" description="Basic and acidic residues" evidence="8">
    <location>
        <begin position="483"/>
        <end position="492"/>
    </location>
</feature>
<feature type="domain" description="Helicase C-terminal" evidence="10">
    <location>
        <begin position="217"/>
        <end position="377"/>
    </location>
</feature>
<dbReference type="CDD" id="cd18787">
    <property type="entry name" value="SF2_C_DEAD"/>
    <property type="match status" value="1"/>
</dbReference>
<dbReference type="SMART" id="SM00487">
    <property type="entry name" value="DEXDc"/>
    <property type="match status" value="1"/>
</dbReference>
<organism evidence="12 13">
    <name type="scientific">Candidatus Aveggerthella stercoripullorum</name>
    <dbReference type="NCBI Taxonomy" id="2840688"/>
    <lineage>
        <taxon>Bacteria</taxon>
        <taxon>Bacillati</taxon>
        <taxon>Actinomycetota</taxon>
        <taxon>Coriobacteriia</taxon>
        <taxon>Eggerthellales</taxon>
        <taxon>Eggerthellaceae</taxon>
        <taxon>Eggerthellaceae incertae sedis</taxon>
        <taxon>Candidatus Aveggerthella</taxon>
    </lineage>
</organism>
<keyword evidence="3 7" id="KW-0347">Helicase</keyword>
<evidence type="ECO:0000256" key="5">
    <source>
        <dbReference type="ARBA" id="ARBA00038437"/>
    </source>
</evidence>
<feature type="domain" description="Helicase ATP-binding" evidence="9">
    <location>
        <begin position="34"/>
        <end position="206"/>
    </location>
</feature>
<evidence type="ECO:0000313" key="13">
    <source>
        <dbReference type="Proteomes" id="UP000824261"/>
    </source>
</evidence>
<dbReference type="PROSITE" id="PS51192">
    <property type="entry name" value="HELICASE_ATP_BIND_1"/>
    <property type="match status" value="1"/>
</dbReference>
<comment type="caution">
    <text evidence="12">The sequence shown here is derived from an EMBL/GenBank/DDBJ whole genome shotgun (WGS) entry which is preliminary data.</text>
</comment>
<feature type="compositionally biased region" description="Low complexity" evidence="8">
    <location>
        <begin position="525"/>
        <end position="534"/>
    </location>
</feature>
<keyword evidence="2 7" id="KW-0378">Hydrolase</keyword>
<reference evidence="12" key="1">
    <citation type="submission" date="2020-10" db="EMBL/GenBank/DDBJ databases">
        <authorList>
            <person name="Gilroy R."/>
        </authorList>
    </citation>
    <scope>NUCLEOTIDE SEQUENCE</scope>
    <source>
        <strain evidence="12">ChiGjej1B1-2707</strain>
    </source>
</reference>
<dbReference type="AlphaFoldDB" id="A0A9D0ZZX8"/>
<sequence>MTKRFSELGLSEKTLCAVERLGYETPTPVQEQSIPAVLEGRDVIAAAKTGTGKTAAFSLPGLQRIGHAQRSQGPLMLVVTPTRELAAQIADVCGVISQETHHRVVTVVGGLSYDPQIKQIKAGVDVLIATPGRLIDLMDRNAVNLGNVEVLVLDEADRMLDMGFLPPMKKIIAATPASRQTLLFSATIDRNIMKNVGYLLKDPVFVEIAHRGETADTVDQYIIRTEHLHKPELLRAVLEEKGSFRVIVFARTRGRADTCCRRLKRAGYPAEAIHSDRSQAQRRRALENFAEGKTGILVATDVLARGIDVSEVDYVVNFDLPEQAEDYVHRIGRTGRAGHKGFAISFVTPETEGLLKDIQKLTGQQIPELTLENYDKKEAAREAAERAERGKARAEARREAQNDPELAQAAAEYRSEQQRKKQRAAARAEASAEAGKRPGKNKQRKQRNAAALAKVTGNASSVRSGRSSKGSHSTKAAKTAKTSRLERAEAQEFGRSARQHAAKPKSGANGASKKRSAKSVKAAREAAQARIAPARKGDFRPGRAHRAAVASRARNR</sequence>
<dbReference type="CDD" id="cd00268">
    <property type="entry name" value="DEADc"/>
    <property type="match status" value="1"/>
</dbReference>
<dbReference type="GO" id="GO:0005829">
    <property type="term" value="C:cytosol"/>
    <property type="evidence" value="ECO:0007669"/>
    <property type="project" value="TreeGrafter"/>
</dbReference>
<reference evidence="12" key="2">
    <citation type="journal article" date="2021" name="PeerJ">
        <title>Extensive microbial diversity within the chicken gut microbiome revealed by metagenomics and culture.</title>
        <authorList>
            <person name="Gilroy R."/>
            <person name="Ravi A."/>
            <person name="Getino M."/>
            <person name="Pursley I."/>
            <person name="Horton D.L."/>
            <person name="Alikhan N.F."/>
            <person name="Baker D."/>
            <person name="Gharbi K."/>
            <person name="Hall N."/>
            <person name="Watson M."/>
            <person name="Adriaenssens E.M."/>
            <person name="Foster-Nyarko E."/>
            <person name="Jarju S."/>
            <person name="Secka A."/>
            <person name="Antonio M."/>
            <person name="Oren A."/>
            <person name="Chaudhuri R.R."/>
            <person name="La Ragione R."/>
            <person name="Hildebrand F."/>
            <person name="Pallen M.J."/>
        </authorList>
    </citation>
    <scope>NUCLEOTIDE SEQUENCE</scope>
    <source>
        <strain evidence="12">ChiGjej1B1-2707</strain>
    </source>
</reference>
<dbReference type="Gene3D" id="3.40.50.300">
    <property type="entry name" value="P-loop containing nucleotide triphosphate hydrolases"/>
    <property type="match status" value="2"/>
</dbReference>
<keyword evidence="1 7" id="KW-0547">Nucleotide-binding</keyword>
<dbReference type="PROSITE" id="PS51195">
    <property type="entry name" value="Q_MOTIF"/>
    <property type="match status" value="1"/>
</dbReference>
<dbReference type="GO" id="GO:0003724">
    <property type="term" value="F:RNA helicase activity"/>
    <property type="evidence" value="ECO:0007669"/>
    <property type="project" value="InterPro"/>
</dbReference>
<evidence type="ECO:0000259" key="9">
    <source>
        <dbReference type="PROSITE" id="PS51192"/>
    </source>
</evidence>
<feature type="compositionally biased region" description="Low complexity" evidence="8">
    <location>
        <begin position="460"/>
        <end position="473"/>
    </location>
</feature>
<dbReference type="SUPFAM" id="SSF52540">
    <property type="entry name" value="P-loop containing nucleoside triphosphate hydrolases"/>
    <property type="match status" value="1"/>
</dbReference>
<dbReference type="GO" id="GO:0003676">
    <property type="term" value="F:nucleic acid binding"/>
    <property type="evidence" value="ECO:0007669"/>
    <property type="project" value="InterPro"/>
</dbReference>
<dbReference type="Pfam" id="PF00271">
    <property type="entry name" value="Helicase_C"/>
    <property type="match status" value="1"/>
</dbReference>